<proteinExistence type="predicted"/>
<organism evidence="1 2">
    <name type="scientific">Sordaria macrospora</name>
    <dbReference type="NCBI Taxonomy" id="5147"/>
    <lineage>
        <taxon>Eukaryota</taxon>
        <taxon>Fungi</taxon>
        <taxon>Dikarya</taxon>
        <taxon>Ascomycota</taxon>
        <taxon>Pezizomycotina</taxon>
        <taxon>Sordariomycetes</taxon>
        <taxon>Sordariomycetidae</taxon>
        <taxon>Sordariales</taxon>
        <taxon>Sordariaceae</taxon>
        <taxon>Sordaria</taxon>
    </lineage>
</organism>
<reference evidence="1 2" key="1">
    <citation type="submission" date="2017-07" db="EMBL/GenBank/DDBJ databases">
        <title>Genome sequence of the Sordaria macrospora wild type strain R19027.</title>
        <authorList>
            <person name="Nowrousian M."/>
            <person name="Teichert I."/>
            <person name="Kueck U."/>
        </authorList>
    </citation>
    <scope>NUCLEOTIDE SEQUENCE [LARGE SCALE GENOMIC DNA]</scope>
    <source>
        <strain evidence="1 2">R19027</strain>
        <tissue evidence="1">Mycelium</tissue>
    </source>
</reference>
<protein>
    <submittedName>
        <fullName evidence="1">Uncharacterized protein</fullName>
    </submittedName>
</protein>
<gene>
    <name evidence="1" type="ORF">SMACR_05011</name>
</gene>
<dbReference type="VEuPathDB" id="FungiDB:SMAC_05011"/>
<evidence type="ECO:0000313" key="2">
    <source>
        <dbReference type="Proteomes" id="UP000433876"/>
    </source>
</evidence>
<name>A0A8S8ZZH5_SORMA</name>
<dbReference type="AlphaFoldDB" id="A0A8S8ZZH5"/>
<dbReference type="Proteomes" id="UP000433876">
    <property type="component" value="Unassembled WGS sequence"/>
</dbReference>
<dbReference type="EMBL" id="NMPR01000005">
    <property type="protein sequence ID" value="KAA8636217.1"/>
    <property type="molecule type" value="Genomic_DNA"/>
</dbReference>
<sequence>MCTEYVYITKCWNCGVEHGAITTRCEKCDNATRHNQRWGGCGRTHYRDQIQHSACASCETVNKSGHSRR</sequence>
<accession>A0A8S8ZZH5</accession>
<comment type="caution">
    <text evidence="1">The sequence shown here is derived from an EMBL/GenBank/DDBJ whole genome shotgun (WGS) entry which is preliminary data.</text>
</comment>
<evidence type="ECO:0000313" key="1">
    <source>
        <dbReference type="EMBL" id="KAA8636217.1"/>
    </source>
</evidence>